<gene>
    <name evidence="2" type="ORF">QC825_09720</name>
</gene>
<keyword evidence="1" id="KW-1133">Transmembrane helix</keyword>
<keyword evidence="1" id="KW-0812">Transmembrane</keyword>
<evidence type="ECO:0000256" key="1">
    <source>
        <dbReference type="SAM" id="Phobius"/>
    </source>
</evidence>
<dbReference type="RefSeq" id="WP_251594940.1">
    <property type="nucleotide sequence ID" value="NZ_JAMLJI010000004.1"/>
</dbReference>
<comment type="caution">
    <text evidence="2">The sequence shown here is derived from an EMBL/GenBank/DDBJ whole genome shotgun (WGS) entry which is preliminary data.</text>
</comment>
<protein>
    <submittedName>
        <fullName evidence="2">Uncharacterized protein</fullName>
    </submittedName>
</protein>
<name>A0ABU1GWB6_9GAMM</name>
<evidence type="ECO:0000313" key="2">
    <source>
        <dbReference type="EMBL" id="MDR5896348.1"/>
    </source>
</evidence>
<feature type="transmembrane region" description="Helical" evidence="1">
    <location>
        <begin position="94"/>
        <end position="119"/>
    </location>
</feature>
<organism evidence="2 3">
    <name type="scientific">Larsenimonas suaedae</name>
    <dbReference type="NCBI Taxonomy" id="1851019"/>
    <lineage>
        <taxon>Bacteria</taxon>
        <taxon>Pseudomonadati</taxon>
        <taxon>Pseudomonadota</taxon>
        <taxon>Gammaproteobacteria</taxon>
        <taxon>Oceanospirillales</taxon>
        <taxon>Halomonadaceae</taxon>
        <taxon>Larsenimonas</taxon>
    </lineage>
</organism>
<sequence length="124" mass="14323">MINNYSLLELIGMLTGGMAIITGLLGLVLSHFTIKPADRLFTGKTHPNRVWYPLCYWGMGEYAIALMGFKSSKTREKYPLYFKEWKSGSWRSRWVTILLLTIYIPSFVCFTIAVIAYWLKELIS</sequence>
<dbReference type="Proteomes" id="UP001269375">
    <property type="component" value="Unassembled WGS sequence"/>
</dbReference>
<keyword evidence="3" id="KW-1185">Reference proteome</keyword>
<dbReference type="EMBL" id="JARWAO010000004">
    <property type="protein sequence ID" value="MDR5896348.1"/>
    <property type="molecule type" value="Genomic_DNA"/>
</dbReference>
<evidence type="ECO:0000313" key="3">
    <source>
        <dbReference type="Proteomes" id="UP001269375"/>
    </source>
</evidence>
<reference evidence="2 3" key="1">
    <citation type="submission" date="2023-04" db="EMBL/GenBank/DDBJ databases">
        <title>A long-awaited taxogenomic arrangement of the family Halomonadaceae.</title>
        <authorList>
            <person name="De La Haba R."/>
            <person name="Chuvochina M."/>
            <person name="Wittouck S."/>
            <person name="Arahal D.R."/>
            <person name="Sanchez-Porro C."/>
            <person name="Hugenholtz P."/>
            <person name="Ventosa A."/>
        </authorList>
    </citation>
    <scope>NUCLEOTIDE SEQUENCE [LARGE SCALE GENOMIC DNA]</scope>
    <source>
        <strain evidence="2 3">DSM 22428</strain>
    </source>
</reference>
<keyword evidence="1" id="KW-0472">Membrane</keyword>
<feature type="transmembrane region" description="Helical" evidence="1">
    <location>
        <begin position="50"/>
        <end position="69"/>
    </location>
</feature>
<feature type="transmembrane region" description="Helical" evidence="1">
    <location>
        <begin position="7"/>
        <end position="30"/>
    </location>
</feature>
<accession>A0ABU1GWB6</accession>
<proteinExistence type="predicted"/>